<feature type="region of interest" description="Disordered" evidence="1">
    <location>
        <begin position="356"/>
        <end position="383"/>
    </location>
</feature>
<feature type="region of interest" description="Disordered" evidence="1">
    <location>
        <begin position="120"/>
        <end position="142"/>
    </location>
</feature>
<dbReference type="KEGG" id="spaa:SPAPADRAFT_52068"/>
<dbReference type="AlphaFoldDB" id="G3ATA9"/>
<dbReference type="Proteomes" id="UP000000709">
    <property type="component" value="Unassembled WGS sequence"/>
</dbReference>
<proteinExistence type="predicted"/>
<feature type="region of interest" description="Disordered" evidence="1">
    <location>
        <begin position="487"/>
        <end position="540"/>
    </location>
</feature>
<dbReference type="HOGENOM" id="CLU_430316_0_0_1"/>
<gene>
    <name evidence="2" type="ORF">SPAPADRAFT_52068</name>
</gene>
<dbReference type="RefSeq" id="XP_007376905.1">
    <property type="nucleotide sequence ID" value="XM_007376843.1"/>
</dbReference>
<evidence type="ECO:0000313" key="2">
    <source>
        <dbReference type="EMBL" id="EGW30872.1"/>
    </source>
</evidence>
<feature type="compositionally biased region" description="Basic and acidic residues" evidence="1">
    <location>
        <begin position="437"/>
        <end position="446"/>
    </location>
</feature>
<protein>
    <submittedName>
        <fullName evidence="2">Uncharacterized protein</fullName>
    </submittedName>
</protein>
<keyword evidence="3" id="KW-1185">Reference proteome</keyword>
<accession>G3ATA9</accession>
<reference evidence="2 3" key="1">
    <citation type="journal article" date="2011" name="Proc. Natl. Acad. Sci. U.S.A.">
        <title>Comparative genomics of xylose-fermenting fungi for enhanced biofuel production.</title>
        <authorList>
            <person name="Wohlbach D.J."/>
            <person name="Kuo A."/>
            <person name="Sato T.K."/>
            <person name="Potts K.M."/>
            <person name="Salamov A.A."/>
            <person name="LaButti K.M."/>
            <person name="Sun H."/>
            <person name="Clum A."/>
            <person name="Pangilinan J.L."/>
            <person name="Lindquist E.A."/>
            <person name="Lucas S."/>
            <person name="Lapidus A."/>
            <person name="Jin M."/>
            <person name="Gunawan C."/>
            <person name="Balan V."/>
            <person name="Dale B.E."/>
            <person name="Jeffries T.W."/>
            <person name="Zinkel R."/>
            <person name="Barry K.W."/>
            <person name="Grigoriev I.V."/>
            <person name="Gasch A.P."/>
        </authorList>
    </citation>
    <scope>NUCLEOTIDE SEQUENCE [LARGE SCALE GENOMIC DNA]</scope>
    <source>
        <strain evidence="3">NRRL Y-27907 / 11-Y1</strain>
    </source>
</reference>
<evidence type="ECO:0000313" key="3">
    <source>
        <dbReference type="Proteomes" id="UP000000709"/>
    </source>
</evidence>
<name>G3ATA9_SPAPN</name>
<sequence length="636" mass="71535">MDSIITHRYQVSNPRFNKGEPSTMHTNDNLLSEIASHQSYNDKDSITDVVPEIVDHEEPETHPLESSIPELISLLDERIENLRSYIAVVGSAWIDNADDNALTDNVISGENMHAQEMEIAQSTTQDKARKSEPKLLPGEKTPHASVDETVCDYKEHIYVSEDQVQNLKSTQQLILLYKCMSLPEEHSRYGLVISPPVTSLQRSVSERGIKRPLTSLRKRPLTITEETLHAEKRDKKLIYSASKHGVYMKHSNGSCTSLPGNGNSIFETSNNYKHYTYQPPRTPIDREDLINVSNEIINFIAYNDKHPNGTPSPPSRETLLEPIVFSGDYGNTSEISLHYPGIRGTNMKCITNLEQTIDGDNNNNNEEGERDQPKSGNYFPTSIIPPIRKTSHIHNILERMTIKSMFAKRGTAPSRPAIINPYSRDSVLSLDTSIESENGKRREQQSHHLHTKLRTNDNGTEPLSPVLVVQGSERGISTPLISSSHERLLKHGTPPSSADFIPHRPVPTTPSPVIVSKAGTPNTSPPPPMERAHSLQASEKSRLSKKFPKKLFRKNSNGDSAFYERILGRPKKYSADSEPTTEEELELLALEIDDLEQHNIDKEVKDNTIKNFLKSDIMEDHQVVVDAFKKLLEESF</sequence>
<dbReference type="EMBL" id="GL996504">
    <property type="protein sequence ID" value="EGW30872.1"/>
    <property type="molecule type" value="Genomic_DNA"/>
</dbReference>
<dbReference type="InParanoid" id="G3ATA9"/>
<evidence type="ECO:0000256" key="1">
    <source>
        <dbReference type="SAM" id="MobiDB-lite"/>
    </source>
</evidence>
<dbReference type="GeneID" id="18871624"/>
<feature type="region of interest" description="Disordered" evidence="1">
    <location>
        <begin position="436"/>
        <end position="462"/>
    </location>
</feature>
<organism evidence="3">
    <name type="scientific">Spathaspora passalidarum (strain NRRL Y-27907 / 11-Y1)</name>
    <dbReference type="NCBI Taxonomy" id="619300"/>
    <lineage>
        <taxon>Eukaryota</taxon>
        <taxon>Fungi</taxon>
        <taxon>Dikarya</taxon>
        <taxon>Ascomycota</taxon>
        <taxon>Saccharomycotina</taxon>
        <taxon>Pichiomycetes</taxon>
        <taxon>Debaryomycetaceae</taxon>
        <taxon>Spathaspora</taxon>
    </lineage>
</organism>